<organism evidence="14 15">
    <name type="scientific">Agromyces atrinae</name>
    <dbReference type="NCBI Taxonomy" id="592376"/>
    <lineage>
        <taxon>Bacteria</taxon>
        <taxon>Bacillati</taxon>
        <taxon>Actinomycetota</taxon>
        <taxon>Actinomycetes</taxon>
        <taxon>Micrococcales</taxon>
        <taxon>Microbacteriaceae</taxon>
        <taxon>Agromyces</taxon>
    </lineage>
</organism>
<dbReference type="EC" id="2.7.13.3" evidence="3"/>
<name>A0A4V1R2T9_9MICO</name>
<dbReference type="Pfam" id="PF00512">
    <property type="entry name" value="HisKA"/>
    <property type="match status" value="1"/>
</dbReference>
<dbReference type="CDD" id="cd00082">
    <property type="entry name" value="HisKA"/>
    <property type="match status" value="1"/>
</dbReference>
<proteinExistence type="predicted"/>
<evidence type="ECO:0000313" key="14">
    <source>
        <dbReference type="EMBL" id="RXZ88316.1"/>
    </source>
</evidence>
<keyword evidence="5" id="KW-0808">Transferase</keyword>
<dbReference type="GO" id="GO:0030295">
    <property type="term" value="F:protein kinase activator activity"/>
    <property type="evidence" value="ECO:0007669"/>
    <property type="project" value="TreeGrafter"/>
</dbReference>
<dbReference type="InterPro" id="IPR050351">
    <property type="entry name" value="BphY/WalK/GraS-like"/>
</dbReference>
<dbReference type="RefSeq" id="WP_129172581.1">
    <property type="nucleotide sequence ID" value="NZ_JACCBI010000001.1"/>
</dbReference>
<evidence type="ECO:0000256" key="5">
    <source>
        <dbReference type="ARBA" id="ARBA00022679"/>
    </source>
</evidence>
<comment type="caution">
    <text evidence="14">The sequence shown here is derived from an EMBL/GenBank/DDBJ whole genome shotgun (WGS) entry which is preliminary data.</text>
</comment>
<dbReference type="EMBL" id="SDPM01000001">
    <property type="protein sequence ID" value="RXZ88316.1"/>
    <property type="molecule type" value="Genomic_DNA"/>
</dbReference>
<dbReference type="InterPro" id="IPR005467">
    <property type="entry name" value="His_kinase_dom"/>
</dbReference>
<evidence type="ECO:0000256" key="1">
    <source>
        <dbReference type="ARBA" id="ARBA00000085"/>
    </source>
</evidence>
<dbReference type="InterPro" id="IPR035965">
    <property type="entry name" value="PAS-like_dom_sf"/>
</dbReference>
<evidence type="ECO:0000256" key="3">
    <source>
        <dbReference type="ARBA" id="ARBA00012438"/>
    </source>
</evidence>
<dbReference type="SUPFAM" id="SSF55785">
    <property type="entry name" value="PYP-like sensor domain (PAS domain)"/>
    <property type="match status" value="1"/>
</dbReference>
<dbReference type="GO" id="GO:0005524">
    <property type="term" value="F:ATP binding"/>
    <property type="evidence" value="ECO:0007669"/>
    <property type="project" value="UniProtKB-KW"/>
</dbReference>
<evidence type="ECO:0000256" key="6">
    <source>
        <dbReference type="ARBA" id="ARBA00022741"/>
    </source>
</evidence>
<dbReference type="SMART" id="SM00388">
    <property type="entry name" value="HisKA"/>
    <property type="match status" value="1"/>
</dbReference>
<dbReference type="SMART" id="SM00387">
    <property type="entry name" value="HATPase_c"/>
    <property type="match status" value="1"/>
</dbReference>
<dbReference type="GO" id="GO:0000156">
    <property type="term" value="F:phosphorelay response regulator activity"/>
    <property type="evidence" value="ECO:0007669"/>
    <property type="project" value="TreeGrafter"/>
</dbReference>
<dbReference type="FunFam" id="3.30.565.10:FF:000006">
    <property type="entry name" value="Sensor histidine kinase WalK"/>
    <property type="match status" value="1"/>
</dbReference>
<dbReference type="InterPro" id="IPR036890">
    <property type="entry name" value="HATPase_C_sf"/>
</dbReference>
<dbReference type="Gene3D" id="3.30.565.10">
    <property type="entry name" value="Histidine kinase-like ATPase, C-terminal domain"/>
    <property type="match status" value="1"/>
</dbReference>
<keyword evidence="9" id="KW-0902">Two-component regulatory system</keyword>
<reference evidence="14 15" key="1">
    <citation type="submission" date="2019-01" db="EMBL/GenBank/DDBJ databases">
        <title>Agromyces.</title>
        <authorList>
            <person name="Li J."/>
        </authorList>
    </citation>
    <scope>NUCLEOTIDE SEQUENCE [LARGE SCALE GENOMIC DNA]</scope>
    <source>
        <strain evidence="14 15">DSM 23870</strain>
    </source>
</reference>
<evidence type="ECO:0000313" key="15">
    <source>
        <dbReference type="Proteomes" id="UP000292686"/>
    </source>
</evidence>
<dbReference type="PRINTS" id="PR00344">
    <property type="entry name" value="BCTRLSENSOR"/>
</dbReference>
<evidence type="ECO:0000256" key="2">
    <source>
        <dbReference type="ARBA" id="ARBA00004236"/>
    </source>
</evidence>
<sequence length="545" mass="59484">MPLFELESSARGRRRVFARAQLPFFIGNVFVALVVALAAPDSFVDPFVLLGFAVITVATAAAWFVPWERFAPDWLILVAVADIVGVALMRTELLAVLPSASMLAIFPILWLAYGFRRWAIAVAIAGALFITSLAFVSRGSWPSSLLDWANVITLPVIIVGVAIVVNIAAAQLRRNRQRLMDSLDDRSRALRQSQDDALLQRAIFETVNAGVAFYGADNRPVVANKLAHDLVGLVGFELDRPPYAGDDVLMADRETPIPHDEQIIPRSLRGEEIRDHVEWLGPVDRQIAIMASSRRVHRDDGELLGTVIVAYDITELADAIAIREEFLSTVSHELRTPLTGMAGYLELLEDSIDPADAVSAAHLGVVSRATDRLVERVDELRAATTSTAPLDLSPTSIDSVLDEAVERSTRAADEREQILEVDHEGESGVLVLADAPKLVRAIDEVIDNAIKFSPRGSMIRVSLSVSGAEVSITIADEGPGISRGEMTQVFDRFYRTEYARSHAIQGFGLGLALAKDVVSAHGGRIAIESEERVGTRVRVSLRSYQ</sequence>
<dbReference type="Gene3D" id="3.30.450.20">
    <property type="entry name" value="PAS domain"/>
    <property type="match status" value="1"/>
</dbReference>
<keyword evidence="11" id="KW-1133">Transmembrane helix</keyword>
<comment type="subcellular location">
    <subcellularLocation>
        <location evidence="2">Cell membrane</location>
    </subcellularLocation>
</comment>
<evidence type="ECO:0000256" key="8">
    <source>
        <dbReference type="ARBA" id="ARBA00022840"/>
    </source>
</evidence>
<dbReference type="SUPFAM" id="SSF55874">
    <property type="entry name" value="ATPase domain of HSP90 chaperone/DNA topoisomerase II/histidine kinase"/>
    <property type="match status" value="1"/>
</dbReference>
<dbReference type="InterPro" id="IPR004358">
    <property type="entry name" value="Sig_transdc_His_kin-like_C"/>
</dbReference>
<dbReference type="Gene3D" id="1.10.287.130">
    <property type="match status" value="1"/>
</dbReference>
<dbReference type="SUPFAM" id="SSF47384">
    <property type="entry name" value="Homodimeric domain of signal transducing histidine kinase"/>
    <property type="match status" value="1"/>
</dbReference>
<evidence type="ECO:0000256" key="10">
    <source>
        <dbReference type="ARBA" id="ARBA00039401"/>
    </source>
</evidence>
<feature type="transmembrane region" description="Helical" evidence="11">
    <location>
        <begin position="118"/>
        <end position="136"/>
    </location>
</feature>
<dbReference type="EMBL" id="JACCBI010000001">
    <property type="protein sequence ID" value="NYD67459.1"/>
    <property type="molecule type" value="Genomic_DNA"/>
</dbReference>
<comment type="catalytic activity">
    <reaction evidence="1">
        <text>ATP + protein L-histidine = ADP + protein N-phospho-L-histidine.</text>
        <dbReference type="EC" id="2.7.13.3"/>
    </reaction>
</comment>
<accession>A0A4V1R2T9</accession>
<feature type="domain" description="Histidine kinase" evidence="12">
    <location>
        <begin position="329"/>
        <end position="545"/>
    </location>
</feature>
<feature type="transmembrane region" description="Helical" evidence="11">
    <location>
        <begin position="72"/>
        <end position="89"/>
    </location>
</feature>
<evidence type="ECO:0000259" key="12">
    <source>
        <dbReference type="PROSITE" id="PS50109"/>
    </source>
</evidence>
<dbReference type="InterPro" id="IPR036097">
    <property type="entry name" value="HisK_dim/P_sf"/>
</dbReference>
<reference evidence="13 16" key="2">
    <citation type="submission" date="2020-07" db="EMBL/GenBank/DDBJ databases">
        <title>Sequencing the genomes of 1000 actinobacteria strains.</title>
        <authorList>
            <person name="Klenk H.-P."/>
        </authorList>
    </citation>
    <scope>NUCLEOTIDE SEQUENCE [LARGE SCALE GENOMIC DNA]</scope>
    <source>
        <strain evidence="13 16">DSM 23870</strain>
    </source>
</reference>
<dbReference type="PANTHER" id="PTHR42878:SF7">
    <property type="entry name" value="SENSOR HISTIDINE KINASE GLRK"/>
    <property type="match status" value="1"/>
</dbReference>
<dbReference type="GO" id="GO:0005886">
    <property type="term" value="C:plasma membrane"/>
    <property type="evidence" value="ECO:0007669"/>
    <property type="project" value="UniProtKB-SubCell"/>
</dbReference>
<dbReference type="InterPro" id="IPR003661">
    <property type="entry name" value="HisK_dim/P_dom"/>
</dbReference>
<dbReference type="InterPro" id="IPR003594">
    <property type="entry name" value="HATPase_dom"/>
</dbReference>
<keyword evidence="15" id="KW-1185">Reference proteome</keyword>
<dbReference type="Pfam" id="PF02518">
    <property type="entry name" value="HATPase_c"/>
    <property type="match status" value="1"/>
</dbReference>
<evidence type="ECO:0000256" key="11">
    <source>
        <dbReference type="SAM" id="Phobius"/>
    </source>
</evidence>
<keyword evidence="11" id="KW-0472">Membrane</keyword>
<keyword evidence="4" id="KW-0597">Phosphoprotein</keyword>
<evidence type="ECO:0000313" key="13">
    <source>
        <dbReference type="EMBL" id="NYD67459.1"/>
    </source>
</evidence>
<feature type="transmembrane region" description="Helical" evidence="11">
    <location>
        <begin position="148"/>
        <end position="170"/>
    </location>
</feature>
<feature type="transmembrane region" description="Helical" evidence="11">
    <location>
        <begin position="21"/>
        <end position="40"/>
    </location>
</feature>
<dbReference type="GO" id="GO:0000155">
    <property type="term" value="F:phosphorelay sensor kinase activity"/>
    <property type="evidence" value="ECO:0007669"/>
    <property type="project" value="InterPro"/>
</dbReference>
<feature type="transmembrane region" description="Helical" evidence="11">
    <location>
        <begin position="95"/>
        <end position="113"/>
    </location>
</feature>
<dbReference type="GO" id="GO:0007234">
    <property type="term" value="P:osmosensory signaling via phosphorelay pathway"/>
    <property type="evidence" value="ECO:0007669"/>
    <property type="project" value="TreeGrafter"/>
</dbReference>
<keyword evidence="7 14" id="KW-0418">Kinase</keyword>
<feature type="transmembrane region" description="Helical" evidence="11">
    <location>
        <begin position="46"/>
        <end position="65"/>
    </location>
</feature>
<dbReference type="Proteomes" id="UP000292686">
    <property type="component" value="Unassembled WGS sequence"/>
</dbReference>
<gene>
    <name evidence="13" type="ORF">BJ972_001978</name>
    <name evidence="14" type="ORF">ESP50_03850</name>
</gene>
<dbReference type="Proteomes" id="UP000581087">
    <property type="component" value="Unassembled WGS sequence"/>
</dbReference>
<evidence type="ECO:0000313" key="16">
    <source>
        <dbReference type="Proteomes" id="UP000581087"/>
    </source>
</evidence>
<evidence type="ECO:0000256" key="4">
    <source>
        <dbReference type="ARBA" id="ARBA00022553"/>
    </source>
</evidence>
<dbReference type="PROSITE" id="PS50109">
    <property type="entry name" value="HIS_KIN"/>
    <property type="match status" value="1"/>
</dbReference>
<keyword evidence="6" id="KW-0547">Nucleotide-binding</keyword>
<dbReference type="PANTHER" id="PTHR42878">
    <property type="entry name" value="TWO-COMPONENT HISTIDINE KINASE"/>
    <property type="match status" value="1"/>
</dbReference>
<dbReference type="CDD" id="cd00075">
    <property type="entry name" value="HATPase"/>
    <property type="match status" value="1"/>
</dbReference>
<protein>
    <recommendedName>
        <fullName evidence="10">Sensor-like histidine kinase SenX3</fullName>
        <ecNumber evidence="3">2.7.13.3</ecNumber>
    </recommendedName>
</protein>
<dbReference type="OrthoDB" id="9757990at2"/>
<keyword evidence="8" id="KW-0067">ATP-binding</keyword>
<evidence type="ECO:0000256" key="7">
    <source>
        <dbReference type="ARBA" id="ARBA00022777"/>
    </source>
</evidence>
<keyword evidence="11" id="KW-0812">Transmembrane</keyword>
<evidence type="ECO:0000256" key="9">
    <source>
        <dbReference type="ARBA" id="ARBA00023012"/>
    </source>
</evidence>
<dbReference type="AlphaFoldDB" id="A0A4V1R2T9"/>